<dbReference type="PANTHER" id="PTHR33529:SF2">
    <property type="entry name" value="LIPOPOLYSACCHARIDE EXPORT SYSTEM PERMEASE PROTEIN LPTG"/>
    <property type="match status" value="1"/>
</dbReference>
<keyword evidence="8" id="KW-1185">Reference proteome</keyword>
<dbReference type="Proteomes" id="UP000184074">
    <property type="component" value="Unassembled WGS sequence"/>
</dbReference>
<dbReference type="PANTHER" id="PTHR33529">
    <property type="entry name" value="SLR0882 PROTEIN-RELATED"/>
    <property type="match status" value="1"/>
</dbReference>
<dbReference type="STRING" id="1508389.SAMN05444003_0533"/>
<comment type="subcellular location">
    <subcellularLocation>
        <location evidence="1">Cell membrane</location>
        <topology evidence="1">Multi-pass membrane protein</topology>
    </subcellularLocation>
</comment>
<reference evidence="7 8" key="1">
    <citation type="submission" date="2016-11" db="EMBL/GenBank/DDBJ databases">
        <authorList>
            <person name="Jaros S."/>
            <person name="Januszkiewicz K."/>
            <person name="Wedrychowicz H."/>
        </authorList>
    </citation>
    <scope>NUCLEOTIDE SEQUENCE [LARGE SCALE GENOMIC DNA]</scope>
    <source>
        <strain evidence="7 8">DSM 28715</strain>
    </source>
</reference>
<evidence type="ECO:0000256" key="2">
    <source>
        <dbReference type="ARBA" id="ARBA00022475"/>
    </source>
</evidence>
<dbReference type="OrthoDB" id="9798468at2"/>
<keyword evidence="4 6" id="KW-1133">Transmembrane helix</keyword>
<sequence length="364" mass="39840">MILDRYFARRFFWTFAGVFGVFFLILAFIGLVEQLRRLSNFDASFADVLRLSALSLPEALYGILPLVMIIATITLFLGLARSSEMVVTRAAGRGALRAMVPPLIVALMIGIFAVAILNPIVAATSKQFEVQNDAIRGEGSVLSIGATGLWLRQGNEDSQTVIHAESANLNGTEMRDATFTTFSPDGVPTRRITAETAELQEGEWVLTNVKSWPLFRDGVPEASATYHETLTVPSTLTPDQIRDSFGTPSSIPIWDLPAFIQRLQKAGFSAQRHQVWFQMELALPLFLVSMVLIGAAFTLRHQRGGRTGLMVMLAIMLSFGIYFLRNFSQILGENGQIPAVLAAWAPPLAAIGLAMGLLLHNEDG</sequence>
<dbReference type="GO" id="GO:0043190">
    <property type="term" value="C:ATP-binding cassette (ABC) transporter complex"/>
    <property type="evidence" value="ECO:0007669"/>
    <property type="project" value="InterPro"/>
</dbReference>
<evidence type="ECO:0000256" key="3">
    <source>
        <dbReference type="ARBA" id="ARBA00022692"/>
    </source>
</evidence>
<dbReference type="GO" id="GO:0015920">
    <property type="term" value="P:lipopolysaccharide transport"/>
    <property type="evidence" value="ECO:0007669"/>
    <property type="project" value="TreeGrafter"/>
</dbReference>
<name>A0A1M5LYN1_9RHOB</name>
<feature type="transmembrane region" description="Helical" evidence="6">
    <location>
        <begin position="309"/>
        <end position="325"/>
    </location>
</feature>
<accession>A0A1M5LYN1</accession>
<dbReference type="Pfam" id="PF03739">
    <property type="entry name" value="LptF_LptG"/>
    <property type="match status" value="1"/>
</dbReference>
<feature type="transmembrane region" description="Helical" evidence="6">
    <location>
        <begin position="59"/>
        <end position="79"/>
    </location>
</feature>
<dbReference type="RefSeq" id="WP_072899067.1">
    <property type="nucleotide sequence ID" value="NZ_FQXB01000001.1"/>
</dbReference>
<dbReference type="GO" id="GO:0055085">
    <property type="term" value="P:transmembrane transport"/>
    <property type="evidence" value="ECO:0007669"/>
    <property type="project" value="InterPro"/>
</dbReference>
<keyword evidence="3 6" id="KW-0812">Transmembrane</keyword>
<organism evidence="7 8">
    <name type="scientific">Cognatiyoonia sediminum</name>
    <dbReference type="NCBI Taxonomy" id="1508389"/>
    <lineage>
        <taxon>Bacteria</taxon>
        <taxon>Pseudomonadati</taxon>
        <taxon>Pseudomonadota</taxon>
        <taxon>Alphaproteobacteria</taxon>
        <taxon>Rhodobacterales</taxon>
        <taxon>Paracoccaceae</taxon>
        <taxon>Cognatiyoonia</taxon>
    </lineage>
</organism>
<protein>
    <submittedName>
        <fullName evidence="7">Lipopolysaccharide export system permease protein</fullName>
    </submittedName>
</protein>
<evidence type="ECO:0000256" key="6">
    <source>
        <dbReference type="SAM" id="Phobius"/>
    </source>
</evidence>
<gene>
    <name evidence="7" type="ORF">SAMN05444003_0533</name>
</gene>
<evidence type="ECO:0000313" key="8">
    <source>
        <dbReference type="Proteomes" id="UP000184074"/>
    </source>
</evidence>
<dbReference type="InterPro" id="IPR030923">
    <property type="entry name" value="LptG"/>
</dbReference>
<dbReference type="EMBL" id="FQXB01000001">
    <property type="protein sequence ID" value="SHG69759.1"/>
    <property type="molecule type" value="Genomic_DNA"/>
</dbReference>
<proteinExistence type="predicted"/>
<evidence type="ECO:0000256" key="4">
    <source>
        <dbReference type="ARBA" id="ARBA00022989"/>
    </source>
</evidence>
<dbReference type="InterPro" id="IPR005495">
    <property type="entry name" value="LptG/LptF_permease"/>
</dbReference>
<keyword evidence="5 6" id="KW-0472">Membrane</keyword>
<feature type="transmembrane region" description="Helical" evidence="6">
    <location>
        <begin position="12"/>
        <end position="32"/>
    </location>
</feature>
<evidence type="ECO:0000256" key="1">
    <source>
        <dbReference type="ARBA" id="ARBA00004651"/>
    </source>
</evidence>
<feature type="transmembrane region" description="Helical" evidence="6">
    <location>
        <begin position="275"/>
        <end position="297"/>
    </location>
</feature>
<feature type="transmembrane region" description="Helical" evidence="6">
    <location>
        <begin position="100"/>
        <end position="121"/>
    </location>
</feature>
<feature type="transmembrane region" description="Helical" evidence="6">
    <location>
        <begin position="337"/>
        <end position="359"/>
    </location>
</feature>
<keyword evidence="2" id="KW-1003">Cell membrane</keyword>
<dbReference type="NCBIfam" id="TIGR04408">
    <property type="entry name" value="LptG_lptG"/>
    <property type="match status" value="1"/>
</dbReference>
<evidence type="ECO:0000256" key="5">
    <source>
        <dbReference type="ARBA" id="ARBA00023136"/>
    </source>
</evidence>
<evidence type="ECO:0000313" key="7">
    <source>
        <dbReference type="EMBL" id="SHG69759.1"/>
    </source>
</evidence>
<dbReference type="AlphaFoldDB" id="A0A1M5LYN1"/>